<feature type="non-terminal residue" evidence="2">
    <location>
        <position position="1"/>
    </location>
</feature>
<dbReference type="AlphaFoldDB" id="K0SMM3"/>
<dbReference type="SUPFAM" id="SSF81901">
    <property type="entry name" value="HCP-like"/>
    <property type="match status" value="1"/>
</dbReference>
<dbReference type="PANTHER" id="PTHR43628:SF1">
    <property type="entry name" value="CHITIN SYNTHASE REGULATORY FACTOR 2-RELATED"/>
    <property type="match status" value="1"/>
</dbReference>
<evidence type="ECO:0000313" key="3">
    <source>
        <dbReference type="Proteomes" id="UP000266841"/>
    </source>
</evidence>
<evidence type="ECO:0000313" key="2">
    <source>
        <dbReference type="EMBL" id="EJK66209.1"/>
    </source>
</evidence>
<evidence type="ECO:0008006" key="4">
    <source>
        <dbReference type="Google" id="ProtNLM"/>
    </source>
</evidence>
<evidence type="ECO:0000256" key="1">
    <source>
        <dbReference type="SAM" id="MobiDB-lite"/>
    </source>
</evidence>
<sequence length="280" mass="30552">YNLASSYDFGWSGLEKDVTRAVELYERAAELGVKEAHYSLGCIYHEGTDVEYVEYVEEDNAKAIQHYEAAAMRGHVCARFNLGNEEGRAGNLDLALQHYLIAAKMGLEVSLSTVRRMFMNGLATKADYAAALRGYQSAVEEMSSPDRDEAKASGLISSCNSYIVLVLHSKLPNVEPLPKRTAPRSPGGPPRPSGTLHSSYGPLSLSHQLESTAPFSSVLLYRSVYRSVIDAALCKGLVGRVNRDISTPPQELLEPKLHGSSCYAEVILAETRLVGTKVLV</sequence>
<dbReference type="OrthoDB" id="40126at2759"/>
<dbReference type="EMBL" id="AGNL01015199">
    <property type="protein sequence ID" value="EJK66209.1"/>
    <property type="molecule type" value="Genomic_DNA"/>
</dbReference>
<organism evidence="2 3">
    <name type="scientific">Thalassiosira oceanica</name>
    <name type="common">Marine diatom</name>
    <dbReference type="NCBI Taxonomy" id="159749"/>
    <lineage>
        <taxon>Eukaryota</taxon>
        <taxon>Sar</taxon>
        <taxon>Stramenopiles</taxon>
        <taxon>Ochrophyta</taxon>
        <taxon>Bacillariophyta</taxon>
        <taxon>Coscinodiscophyceae</taxon>
        <taxon>Thalassiosirophycidae</taxon>
        <taxon>Thalassiosirales</taxon>
        <taxon>Thalassiosiraceae</taxon>
        <taxon>Thalassiosira</taxon>
    </lineage>
</organism>
<dbReference type="InterPro" id="IPR006597">
    <property type="entry name" value="Sel1-like"/>
</dbReference>
<dbReference type="PANTHER" id="PTHR43628">
    <property type="entry name" value="ACTIVATOR OF C KINASE PROTEIN 1-RELATED"/>
    <property type="match status" value="1"/>
</dbReference>
<keyword evidence="3" id="KW-1185">Reference proteome</keyword>
<reference evidence="2 3" key="1">
    <citation type="journal article" date="2012" name="Genome Biol.">
        <title>Genome and low-iron response of an oceanic diatom adapted to chronic iron limitation.</title>
        <authorList>
            <person name="Lommer M."/>
            <person name="Specht M."/>
            <person name="Roy A.S."/>
            <person name="Kraemer L."/>
            <person name="Andreson R."/>
            <person name="Gutowska M.A."/>
            <person name="Wolf J."/>
            <person name="Bergner S.V."/>
            <person name="Schilhabel M.B."/>
            <person name="Klostermeier U.C."/>
            <person name="Beiko R.G."/>
            <person name="Rosenstiel P."/>
            <person name="Hippler M."/>
            <person name="Laroche J."/>
        </authorList>
    </citation>
    <scope>NUCLEOTIDE SEQUENCE [LARGE SCALE GENOMIC DNA]</scope>
    <source>
        <strain evidence="2 3">CCMP1005</strain>
    </source>
</reference>
<dbReference type="InterPro" id="IPR052945">
    <property type="entry name" value="Mitotic_Regulator"/>
</dbReference>
<feature type="region of interest" description="Disordered" evidence="1">
    <location>
        <begin position="175"/>
        <end position="201"/>
    </location>
</feature>
<name>K0SMM3_THAOC</name>
<protein>
    <recommendedName>
        <fullName evidence="4">ERAD-associated E3 ubiquitin-protein ligase component HRD3A</fullName>
    </recommendedName>
</protein>
<dbReference type="Gene3D" id="1.25.40.10">
    <property type="entry name" value="Tetratricopeptide repeat domain"/>
    <property type="match status" value="1"/>
</dbReference>
<comment type="caution">
    <text evidence="2">The sequence shown here is derived from an EMBL/GenBank/DDBJ whole genome shotgun (WGS) entry which is preliminary data.</text>
</comment>
<dbReference type="InterPro" id="IPR011990">
    <property type="entry name" value="TPR-like_helical_dom_sf"/>
</dbReference>
<gene>
    <name evidence="2" type="ORF">THAOC_12891</name>
</gene>
<accession>K0SMM3</accession>
<dbReference type="SMART" id="SM00671">
    <property type="entry name" value="SEL1"/>
    <property type="match status" value="3"/>
</dbReference>
<proteinExistence type="predicted"/>
<dbReference type="Proteomes" id="UP000266841">
    <property type="component" value="Unassembled WGS sequence"/>
</dbReference>
<dbReference type="Pfam" id="PF08238">
    <property type="entry name" value="Sel1"/>
    <property type="match status" value="4"/>
</dbReference>